<proteinExistence type="predicted"/>
<evidence type="ECO:0000259" key="14">
    <source>
        <dbReference type="PROSITE" id="PS50240"/>
    </source>
</evidence>
<feature type="domain" description="Peptidase S1" evidence="14">
    <location>
        <begin position="619"/>
        <end position="855"/>
    </location>
</feature>
<evidence type="ECO:0000256" key="3">
    <source>
        <dbReference type="ARBA" id="ARBA00022659"/>
    </source>
</evidence>
<feature type="domain" description="Peptidase S1" evidence="14">
    <location>
        <begin position="176"/>
        <end position="413"/>
    </location>
</feature>
<dbReference type="InterPro" id="IPR009003">
    <property type="entry name" value="Peptidase_S1_PA"/>
</dbReference>
<dbReference type="InterPro" id="IPR033116">
    <property type="entry name" value="TRYPSIN_SER"/>
</dbReference>
<dbReference type="FunFam" id="2.40.10.10:FF:000120">
    <property type="entry name" value="Putative serine protease"/>
    <property type="match status" value="2"/>
</dbReference>
<feature type="chain" id="PRO_5037274378" description="limulus clotting factor C" evidence="13">
    <location>
        <begin position="20"/>
        <end position="862"/>
    </location>
</feature>
<evidence type="ECO:0000256" key="4">
    <source>
        <dbReference type="ARBA" id="ARBA00022670"/>
    </source>
</evidence>
<dbReference type="InterPro" id="IPR001314">
    <property type="entry name" value="Peptidase_S1A"/>
</dbReference>
<dbReference type="SUPFAM" id="SSF50494">
    <property type="entry name" value="Trypsin-like serine proteases"/>
    <property type="match status" value="2"/>
</dbReference>
<evidence type="ECO:0000256" key="5">
    <source>
        <dbReference type="ARBA" id="ARBA00022729"/>
    </source>
</evidence>
<keyword evidence="8 12" id="KW-0720">Serine protease</keyword>
<dbReference type="PANTHER" id="PTHR24264">
    <property type="entry name" value="TRYPSIN-RELATED"/>
    <property type="match status" value="1"/>
</dbReference>
<keyword evidence="5 13" id="KW-0732">Signal</keyword>
<dbReference type="Gene3D" id="2.40.10.10">
    <property type="entry name" value="Trypsin-like serine proteases"/>
    <property type="match status" value="2"/>
</dbReference>
<keyword evidence="4 12" id="KW-0645">Protease</keyword>
<protein>
    <recommendedName>
        <fullName evidence="11">limulus clotting factor C</fullName>
        <ecNumber evidence="11">3.4.21.84</ecNumber>
    </recommendedName>
</protein>
<evidence type="ECO:0000256" key="11">
    <source>
        <dbReference type="ARBA" id="ARBA00066707"/>
    </source>
</evidence>
<dbReference type="InterPro" id="IPR043504">
    <property type="entry name" value="Peptidase_S1_PA_chymotrypsin"/>
</dbReference>
<dbReference type="RefSeq" id="XP_018012791.2">
    <property type="nucleotide sequence ID" value="XM_018157302.2"/>
</dbReference>
<organism evidence="15 16">
    <name type="scientific">Hyalella azteca</name>
    <name type="common">Amphipod</name>
    <dbReference type="NCBI Taxonomy" id="294128"/>
    <lineage>
        <taxon>Eukaryota</taxon>
        <taxon>Metazoa</taxon>
        <taxon>Ecdysozoa</taxon>
        <taxon>Arthropoda</taxon>
        <taxon>Crustacea</taxon>
        <taxon>Multicrustacea</taxon>
        <taxon>Malacostraca</taxon>
        <taxon>Eumalacostraca</taxon>
        <taxon>Peracarida</taxon>
        <taxon>Amphipoda</taxon>
        <taxon>Senticaudata</taxon>
        <taxon>Talitrida</taxon>
        <taxon>Talitroidea</taxon>
        <taxon>Hyalellidae</taxon>
        <taxon>Hyalella</taxon>
    </lineage>
</organism>
<keyword evidence="6 12" id="KW-0378">Hydrolase</keyword>
<keyword evidence="2" id="KW-0964">Secreted</keyword>
<keyword evidence="9" id="KW-1015">Disulfide bond</keyword>
<keyword evidence="15" id="KW-1185">Reference proteome</keyword>
<dbReference type="InterPro" id="IPR001254">
    <property type="entry name" value="Trypsin_dom"/>
</dbReference>
<dbReference type="PROSITE" id="PS00135">
    <property type="entry name" value="TRYPSIN_SER"/>
    <property type="match status" value="2"/>
</dbReference>
<dbReference type="GeneID" id="108669870"/>
<evidence type="ECO:0000256" key="9">
    <source>
        <dbReference type="ARBA" id="ARBA00023157"/>
    </source>
</evidence>
<dbReference type="InterPro" id="IPR018114">
    <property type="entry name" value="TRYPSIN_HIS"/>
</dbReference>
<evidence type="ECO:0000256" key="6">
    <source>
        <dbReference type="ARBA" id="ARBA00022801"/>
    </source>
</evidence>
<dbReference type="KEGG" id="hazt:108669870"/>
<dbReference type="PRINTS" id="PR00722">
    <property type="entry name" value="CHYMOTRYPSIN"/>
</dbReference>
<accession>A0A8B7NHC6</accession>
<name>A0A8B7NHC6_HYAAZ</name>
<dbReference type="Pfam" id="PF00089">
    <property type="entry name" value="Trypsin"/>
    <property type="match status" value="2"/>
</dbReference>
<dbReference type="Proteomes" id="UP000694843">
    <property type="component" value="Unplaced"/>
</dbReference>
<dbReference type="GO" id="GO:0004252">
    <property type="term" value="F:serine-type endopeptidase activity"/>
    <property type="evidence" value="ECO:0007669"/>
    <property type="project" value="InterPro"/>
</dbReference>
<reference evidence="16" key="1">
    <citation type="submission" date="2025-08" db="UniProtKB">
        <authorList>
            <consortium name="RefSeq"/>
        </authorList>
    </citation>
    <scope>IDENTIFICATION</scope>
    <source>
        <tissue evidence="16">Whole organism</tissue>
    </source>
</reference>
<dbReference type="InterPro" id="IPR050127">
    <property type="entry name" value="Serine_Proteases_S1"/>
</dbReference>
<keyword evidence="7" id="KW-0353">Hemolymph clotting</keyword>
<evidence type="ECO:0000313" key="15">
    <source>
        <dbReference type="Proteomes" id="UP000694843"/>
    </source>
</evidence>
<dbReference type="GO" id="GO:0006508">
    <property type="term" value="P:proteolysis"/>
    <property type="evidence" value="ECO:0007669"/>
    <property type="project" value="UniProtKB-KW"/>
</dbReference>
<sequence>MLVLFSILVTHILWCEVKCCSYESNVALRTDKVYEFKTINEFGVDPGTSYTCVFQGFAPFGQKVSVLCHPLSIMYDRNCRYAKFLYSPSGDTNYADAVTYCGYTQALNFTTLTNRVALKFINTVPEDVPLPGYVCYVGTPPPTLVKTTSTRKTPTTVTSTKVSNCDCGFENPGPRVVGGGIASTAEYPWMVGIHNKGINESFCGGSLISHQWVLTAGHCMVVTPENIEVVLGTNLFASNLQSGRIVKVSRVIIYPYYRHLKDYSIDDVALLKLADRVTYSNRISPVCLPFNMRHSDYEGSSGTVTGWGRVGELKDASAILKEADLRIMSYEECIVYYRGMSLFKITNNMFCTARPSQGVCKGDSGGPLTVQYKGRHIQLGIVSWGFPPCADPLNPGVYTKVSNFLPWIEDNTKETFCRVNSNTLDCIQNYFTKMQVIFAIIVTLALWCEVKCCSYNESNIALQTNKVYEFLTINEVGTDPGTSYTCVFQGFAPFGQKISVLCHPLTIMYDRDCRYAKFLYSPSGNTDYADAVTYCGYRQSLNFTTMANRVALKFVHTVPKDVVLPGYICYIGTPPPTLVRTTATIRTPTTVTSTQAKLRPTAPSVSNCDCGLENPGPRVVGGGAASTAEYPWMVGIVNRGIDVPFCGGSLISNQWVLTAAHCMKDEALEDVELVLGTNTFGLDGKSGRRVKISLVISHPYYNVIHDNDIALLKLAARVTYSNGISPVCLPFNLRHSDYEGTYGTVTGWGSANVQGDWSKVLKEVDLRIINFEECTVYYRGEKLLSVTNNMFCTLRTDGQSGCDGDSGGPLTVQSKGRHIQLGIVSWGLQLCTDPLHPGVYTKVTNYLQWIEYNTRETFCRLN</sequence>
<feature type="signal peptide" evidence="13">
    <location>
        <begin position="1"/>
        <end position="19"/>
    </location>
</feature>
<keyword evidence="3" id="KW-0768">Sushi</keyword>
<evidence type="ECO:0000313" key="16">
    <source>
        <dbReference type="RefSeq" id="XP_018012791.2"/>
    </source>
</evidence>
<dbReference type="PANTHER" id="PTHR24264:SF65">
    <property type="entry name" value="SRCR DOMAIN-CONTAINING PROTEIN"/>
    <property type="match status" value="1"/>
</dbReference>
<evidence type="ECO:0000256" key="10">
    <source>
        <dbReference type="ARBA" id="ARBA00052079"/>
    </source>
</evidence>
<comment type="catalytic activity">
    <reaction evidence="10">
        <text>Selective cleavage of 103-Arg-|-Ser-104 and 124-Ile-|-Ile-125 bonds in Limulus clotting factor B to form activated factor B. Cleavage of -Pro-Arg-|-Xaa- bonds in synthetic substrates.</text>
        <dbReference type="EC" id="3.4.21.84"/>
    </reaction>
</comment>
<dbReference type="PROSITE" id="PS00134">
    <property type="entry name" value="TRYPSIN_HIS"/>
    <property type="match status" value="2"/>
</dbReference>
<evidence type="ECO:0000256" key="1">
    <source>
        <dbReference type="ARBA" id="ARBA00004613"/>
    </source>
</evidence>
<gene>
    <name evidence="16" type="primary">LOC108669870</name>
</gene>
<dbReference type="PROSITE" id="PS50240">
    <property type="entry name" value="TRYPSIN_DOM"/>
    <property type="match status" value="2"/>
</dbReference>
<comment type="subcellular location">
    <subcellularLocation>
        <location evidence="1">Secreted</location>
    </subcellularLocation>
</comment>
<evidence type="ECO:0000256" key="2">
    <source>
        <dbReference type="ARBA" id="ARBA00022525"/>
    </source>
</evidence>
<dbReference type="SMART" id="SM00020">
    <property type="entry name" value="Tryp_SPc"/>
    <property type="match status" value="2"/>
</dbReference>
<dbReference type="OrthoDB" id="546450at2759"/>
<dbReference type="GO" id="GO:0005615">
    <property type="term" value="C:extracellular space"/>
    <property type="evidence" value="ECO:0007669"/>
    <property type="project" value="TreeGrafter"/>
</dbReference>
<evidence type="ECO:0000256" key="7">
    <source>
        <dbReference type="ARBA" id="ARBA00022820"/>
    </source>
</evidence>
<dbReference type="CDD" id="cd00190">
    <property type="entry name" value="Tryp_SPc"/>
    <property type="match status" value="2"/>
</dbReference>
<dbReference type="GO" id="GO:0042381">
    <property type="term" value="P:hemolymph coagulation"/>
    <property type="evidence" value="ECO:0007669"/>
    <property type="project" value="UniProtKB-KW"/>
</dbReference>
<evidence type="ECO:0000256" key="8">
    <source>
        <dbReference type="ARBA" id="ARBA00022825"/>
    </source>
</evidence>
<evidence type="ECO:0000256" key="12">
    <source>
        <dbReference type="RuleBase" id="RU363034"/>
    </source>
</evidence>
<dbReference type="AlphaFoldDB" id="A0A8B7NHC6"/>
<dbReference type="EC" id="3.4.21.84" evidence="11"/>
<evidence type="ECO:0000256" key="13">
    <source>
        <dbReference type="SAM" id="SignalP"/>
    </source>
</evidence>